<feature type="compositionally biased region" description="Basic and acidic residues" evidence="5">
    <location>
        <begin position="107"/>
        <end position="137"/>
    </location>
</feature>
<dbReference type="SMART" id="SM00184">
    <property type="entry name" value="RING"/>
    <property type="match status" value="1"/>
</dbReference>
<dbReference type="SUPFAM" id="SSF57850">
    <property type="entry name" value="RING/U-box"/>
    <property type="match status" value="2"/>
</dbReference>
<dbReference type="InterPro" id="IPR051834">
    <property type="entry name" value="RING_finger_E3_ligase"/>
</dbReference>
<keyword evidence="8" id="KW-1185">Reference proteome</keyword>
<dbReference type="InterPro" id="IPR001841">
    <property type="entry name" value="Znf_RING"/>
</dbReference>
<dbReference type="Pfam" id="PF13639">
    <property type="entry name" value="zf-RING_2"/>
    <property type="match status" value="1"/>
</dbReference>
<evidence type="ECO:0000313" key="7">
    <source>
        <dbReference type="EMBL" id="CAK7264194.1"/>
    </source>
</evidence>
<dbReference type="PANTHER" id="PTHR45931">
    <property type="entry name" value="SI:CH211-59O9.10"/>
    <property type="match status" value="1"/>
</dbReference>
<feature type="compositionally biased region" description="Polar residues" evidence="5">
    <location>
        <begin position="654"/>
        <end position="669"/>
    </location>
</feature>
<dbReference type="Proteomes" id="UP001642501">
    <property type="component" value="Unassembled WGS sequence"/>
</dbReference>
<evidence type="ECO:0000259" key="6">
    <source>
        <dbReference type="PROSITE" id="PS50089"/>
    </source>
</evidence>
<feature type="compositionally biased region" description="Polar residues" evidence="5">
    <location>
        <begin position="604"/>
        <end position="625"/>
    </location>
</feature>
<gene>
    <name evidence="7" type="ORF">SEPCBS57363_000954</name>
</gene>
<evidence type="ECO:0000256" key="2">
    <source>
        <dbReference type="ARBA" id="ARBA00022771"/>
    </source>
</evidence>
<feature type="compositionally biased region" description="Polar residues" evidence="5">
    <location>
        <begin position="499"/>
        <end position="508"/>
    </location>
</feature>
<feature type="compositionally biased region" description="Acidic residues" evidence="5">
    <location>
        <begin position="152"/>
        <end position="172"/>
    </location>
</feature>
<dbReference type="PANTHER" id="PTHR45931:SF3">
    <property type="entry name" value="RING ZINC FINGER-CONTAINING PROTEIN"/>
    <property type="match status" value="1"/>
</dbReference>
<feature type="region of interest" description="Disordered" evidence="5">
    <location>
        <begin position="489"/>
        <end position="522"/>
    </location>
</feature>
<comment type="caution">
    <text evidence="7">The sequence shown here is derived from an EMBL/GenBank/DDBJ whole genome shotgun (WGS) entry which is preliminary data.</text>
</comment>
<evidence type="ECO:0000256" key="4">
    <source>
        <dbReference type="PROSITE-ProRule" id="PRU00175"/>
    </source>
</evidence>
<keyword evidence="3" id="KW-0862">Zinc</keyword>
<feature type="compositionally biased region" description="Polar residues" evidence="5">
    <location>
        <begin position="272"/>
        <end position="313"/>
    </location>
</feature>
<dbReference type="PROSITE" id="PS50089">
    <property type="entry name" value="ZF_RING_2"/>
    <property type="match status" value="1"/>
</dbReference>
<proteinExistence type="predicted"/>
<feature type="region of interest" description="Disordered" evidence="5">
    <location>
        <begin position="588"/>
        <end position="676"/>
    </location>
</feature>
<sequence>MASASTAPQSLLASREGYDVAFCHSCLHEWYLNQGSILPPPCPSCRGEIIEIVIPENDPREYNHDGNSVFSQLLRDITSHMAFDQRSHDVHASGHYSHDEDEDLDDFGGHGEDEDYASGHDEVASPTNRDDRNHWHDPFSSNQVGHHRDDPQPEDDMDYSDPEMADIDEEEFQGPNNPYAYRSGASLHPPSQGSGGDAGAPGHGFQGLPPLQYRPRPSTPPLVQRAILRPANREMLLGTFRQFMAGLGGPNQVGHSGPESLFAGSGPGSPGNARNNERSQSGSPRNSPGPTAAQNGSQPQRPGYTSTRGTTSHAAAPRPLQTEGTAGRSPVDFGAVFSSIMGNVGPPNAGGQTPRAPGGHRAGSSDFPPAARSIQQLFTALMNGPSYDPADVVHSDGALDQAVSMLLDANEPDRGPPPATEATLKDLKRTAVDAQMLEPDGCAECTICICELVLNDMVLHLPCKHWFHEECGLTWLRQHNTCPVCRKAVTSDRPDPANVTDSAGNQDASRPGDDDVPSGGLFDIGMHIQAMDDHMRALHERSMDHTNWRHQSNPDRLNAIRAAGNRPPEPAMPSTGFSRASPFAVFASASTSTPRPEPGAAPSNLRTGTTAAAAPRQNSSFYRSSRVSDESAAGNERQRRDSHSPVLGPGGTRNRFNATNGNPSSSPLQRSREQRY</sequence>
<dbReference type="Gene3D" id="3.30.40.10">
    <property type="entry name" value="Zinc/RING finger domain, C3HC4 (zinc finger)"/>
    <property type="match status" value="1"/>
</dbReference>
<feature type="region of interest" description="Disordered" evidence="5">
    <location>
        <begin position="91"/>
        <end position="220"/>
    </location>
</feature>
<evidence type="ECO:0000256" key="1">
    <source>
        <dbReference type="ARBA" id="ARBA00022723"/>
    </source>
</evidence>
<feature type="region of interest" description="Disordered" evidence="5">
    <location>
        <begin position="248"/>
        <end position="368"/>
    </location>
</feature>
<evidence type="ECO:0000256" key="5">
    <source>
        <dbReference type="SAM" id="MobiDB-lite"/>
    </source>
</evidence>
<dbReference type="InterPro" id="IPR013083">
    <property type="entry name" value="Znf_RING/FYVE/PHD"/>
</dbReference>
<reference evidence="7 8" key="1">
    <citation type="submission" date="2024-01" db="EMBL/GenBank/DDBJ databases">
        <authorList>
            <person name="Allen C."/>
            <person name="Tagirdzhanova G."/>
        </authorList>
    </citation>
    <scope>NUCLEOTIDE SEQUENCE [LARGE SCALE GENOMIC DNA]</scope>
    <source>
        <strain evidence="7 8">CBS 573.63</strain>
    </source>
</reference>
<feature type="domain" description="RING-type" evidence="6">
    <location>
        <begin position="445"/>
        <end position="486"/>
    </location>
</feature>
<evidence type="ECO:0000256" key="3">
    <source>
        <dbReference type="ARBA" id="ARBA00022833"/>
    </source>
</evidence>
<dbReference type="EMBL" id="CAWUOM010000009">
    <property type="protein sequence ID" value="CAK7264194.1"/>
    <property type="molecule type" value="Genomic_DNA"/>
</dbReference>
<keyword evidence="1" id="KW-0479">Metal-binding</keyword>
<evidence type="ECO:0000313" key="8">
    <source>
        <dbReference type="Proteomes" id="UP001642501"/>
    </source>
</evidence>
<name>A0ABP0D8M8_9PEZI</name>
<keyword evidence="2 4" id="KW-0863">Zinc-finger</keyword>
<accession>A0ABP0D8M8</accession>
<protein>
    <recommendedName>
        <fullName evidence="6">RING-type domain-containing protein</fullName>
    </recommendedName>
</protein>
<feature type="compositionally biased region" description="Gly residues" evidence="5">
    <location>
        <begin position="193"/>
        <end position="205"/>
    </location>
</feature>
<organism evidence="7 8">
    <name type="scientific">Sporothrix epigloea</name>
    <dbReference type="NCBI Taxonomy" id="1892477"/>
    <lineage>
        <taxon>Eukaryota</taxon>
        <taxon>Fungi</taxon>
        <taxon>Dikarya</taxon>
        <taxon>Ascomycota</taxon>
        <taxon>Pezizomycotina</taxon>
        <taxon>Sordariomycetes</taxon>
        <taxon>Sordariomycetidae</taxon>
        <taxon>Ophiostomatales</taxon>
        <taxon>Ophiostomataceae</taxon>
        <taxon>Sporothrix</taxon>
    </lineage>
</organism>